<keyword evidence="4" id="KW-1185">Reference proteome</keyword>
<dbReference type="InterPro" id="IPR001810">
    <property type="entry name" value="F-box_dom"/>
</dbReference>
<dbReference type="EMBL" id="JAHWGI010001077">
    <property type="protein sequence ID" value="KAK3922216.1"/>
    <property type="molecule type" value="Genomic_DNA"/>
</dbReference>
<organism evidence="3 4">
    <name type="scientific">Frankliniella fusca</name>
    <dbReference type="NCBI Taxonomy" id="407009"/>
    <lineage>
        <taxon>Eukaryota</taxon>
        <taxon>Metazoa</taxon>
        <taxon>Ecdysozoa</taxon>
        <taxon>Arthropoda</taxon>
        <taxon>Hexapoda</taxon>
        <taxon>Insecta</taxon>
        <taxon>Pterygota</taxon>
        <taxon>Neoptera</taxon>
        <taxon>Paraneoptera</taxon>
        <taxon>Thysanoptera</taxon>
        <taxon>Terebrantia</taxon>
        <taxon>Thripoidea</taxon>
        <taxon>Thripidae</taxon>
        <taxon>Frankliniella</taxon>
    </lineage>
</organism>
<sequence length="509" mass="56980">MMSADAELLLLLLPDELLLMVLRHLGAPDLLSCRRVCRRLWRLALDPLLWQHQVLDDRESWACAVLQLAPCLRTLTVRWTPLCHREYTVETACAVESLSITVRRAAGFKRACSVIRNQAALGRLRHVSLALEPWDPPFRPFSPHLPGHQFALWLLLQTLANTPGLLELEVRTLRGREHINLGLPKPLAGSVAPSLRRFVCREHSGSGFRDIGLEHTVLRAHAATLEEVNIGSYAMAETSSLLARIPHLRKLTCSLMLHMGQLAGCSKLTDVKFCVPPQRISASLTASVEAFLTEARQLRALTLEFDEYNRKSSKELVKIIAQVAGRSRLESLALLEKKRSKYTVGYDSDTDSENDGGDGFQANVGMGFKTVPLFQPLLQAVRLLSHLRRLEVSRMPEELLEGITPVTAPGLRTLVVTKLSGSTCLHSVLHRPGVMELLKANPQLHVDVSLDDAFPCYFPCEWCRRQCHRNIPDGARVGFFTHDPTDTCTIPEHNSSDQFSCPKWIHISH</sequence>
<name>A0AAE1HK92_9NEOP</name>
<evidence type="ECO:0000313" key="3">
    <source>
        <dbReference type="EMBL" id="KAK3922216.1"/>
    </source>
</evidence>
<comment type="caution">
    <text evidence="3">The sequence shown here is derived from an EMBL/GenBank/DDBJ whole genome shotgun (WGS) entry which is preliminary data.</text>
</comment>
<protein>
    <submittedName>
        <fullName evidence="3">F-box/LRR-repeat protein 7</fullName>
    </submittedName>
</protein>
<evidence type="ECO:0000313" key="4">
    <source>
        <dbReference type="Proteomes" id="UP001219518"/>
    </source>
</evidence>
<evidence type="ECO:0000256" key="1">
    <source>
        <dbReference type="SAM" id="SignalP"/>
    </source>
</evidence>
<dbReference type="Pfam" id="PF12937">
    <property type="entry name" value="F-box-like"/>
    <property type="match status" value="1"/>
</dbReference>
<dbReference type="SUPFAM" id="SSF81383">
    <property type="entry name" value="F-box domain"/>
    <property type="match status" value="1"/>
</dbReference>
<reference evidence="3" key="1">
    <citation type="submission" date="2021-07" db="EMBL/GenBank/DDBJ databases">
        <authorList>
            <person name="Catto M.A."/>
            <person name="Jacobson A."/>
            <person name="Kennedy G."/>
            <person name="Labadie P."/>
            <person name="Hunt B.G."/>
            <person name="Srinivasan R."/>
        </authorList>
    </citation>
    <scope>NUCLEOTIDE SEQUENCE</scope>
    <source>
        <strain evidence="3">PL_HMW_Pooled</strain>
        <tissue evidence="3">Head</tissue>
    </source>
</reference>
<dbReference type="Gene3D" id="1.20.1280.50">
    <property type="match status" value="1"/>
</dbReference>
<dbReference type="SMART" id="SM00256">
    <property type="entry name" value="FBOX"/>
    <property type="match status" value="1"/>
</dbReference>
<proteinExistence type="predicted"/>
<dbReference type="PROSITE" id="PS50181">
    <property type="entry name" value="FBOX"/>
    <property type="match status" value="1"/>
</dbReference>
<accession>A0AAE1HK92</accession>
<evidence type="ECO:0000259" key="2">
    <source>
        <dbReference type="PROSITE" id="PS50181"/>
    </source>
</evidence>
<dbReference type="InterPro" id="IPR036047">
    <property type="entry name" value="F-box-like_dom_sf"/>
</dbReference>
<reference evidence="3" key="2">
    <citation type="journal article" date="2023" name="BMC Genomics">
        <title>Pest status, molecular evolution, and epigenetic factors derived from the genome assembly of Frankliniella fusca, a thysanopteran phytovirus vector.</title>
        <authorList>
            <person name="Catto M.A."/>
            <person name="Labadie P.E."/>
            <person name="Jacobson A.L."/>
            <person name="Kennedy G.G."/>
            <person name="Srinivasan R."/>
            <person name="Hunt B.G."/>
        </authorList>
    </citation>
    <scope>NUCLEOTIDE SEQUENCE</scope>
    <source>
        <strain evidence="3">PL_HMW_Pooled</strain>
    </source>
</reference>
<feature type="signal peptide" evidence="1">
    <location>
        <begin position="1"/>
        <end position="19"/>
    </location>
</feature>
<feature type="chain" id="PRO_5042261917" evidence="1">
    <location>
        <begin position="20"/>
        <end position="509"/>
    </location>
</feature>
<dbReference type="AlphaFoldDB" id="A0AAE1HK92"/>
<dbReference type="Proteomes" id="UP001219518">
    <property type="component" value="Unassembled WGS sequence"/>
</dbReference>
<gene>
    <name evidence="3" type="ORF">KUF71_011690</name>
</gene>
<keyword evidence="1" id="KW-0732">Signal</keyword>
<feature type="domain" description="F-box" evidence="2">
    <location>
        <begin position="7"/>
        <end position="53"/>
    </location>
</feature>